<evidence type="ECO:0000313" key="6">
    <source>
        <dbReference type="Proteomes" id="UP000305887"/>
    </source>
</evidence>
<keyword evidence="3 4" id="KW-0732">Signal</keyword>
<evidence type="ECO:0000256" key="3">
    <source>
        <dbReference type="ARBA" id="ARBA00022729"/>
    </source>
</evidence>
<feature type="signal peptide" evidence="4">
    <location>
        <begin position="1"/>
        <end position="27"/>
    </location>
</feature>
<dbReference type="SUPFAM" id="SSF53850">
    <property type="entry name" value="Periplasmic binding protein-like II"/>
    <property type="match status" value="1"/>
</dbReference>
<dbReference type="GO" id="GO:0042956">
    <property type="term" value="P:maltodextrin transmembrane transport"/>
    <property type="evidence" value="ECO:0007669"/>
    <property type="project" value="TreeGrafter"/>
</dbReference>
<comment type="caution">
    <text evidence="5">The sequence shown here is derived from an EMBL/GenBank/DDBJ whole genome shotgun (WGS) entry which is preliminary data.</text>
</comment>
<dbReference type="CDD" id="cd14748">
    <property type="entry name" value="PBP2_UgpB"/>
    <property type="match status" value="1"/>
</dbReference>
<dbReference type="GO" id="GO:1901982">
    <property type="term" value="F:maltose binding"/>
    <property type="evidence" value="ECO:0007669"/>
    <property type="project" value="TreeGrafter"/>
</dbReference>
<evidence type="ECO:0000256" key="2">
    <source>
        <dbReference type="ARBA" id="ARBA00022448"/>
    </source>
</evidence>
<evidence type="ECO:0000256" key="4">
    <source>
        <dbReference type="SAM" id="SignalP"/>
    </source>
</evidence>
<dbReference type="RefSeq" id="WP_139075756.1">
    <property type="nucleotide sequence ID" value="NZ_VDFU01000004.1"/>
</dbReference>
<feature type="chain" id="PRO_5022888954" evidence="4">
    <location>
        <begin position="28"/>
        <end position="408"/>
    </location>
</feature>
<dbReference type="PANTHER" id="PTHR30061">
    <property type="entry name" value="MALTOSE-BINDING PERIPLASMIC PROTEIN"/>
    <property type="match status" value="1"/>
</dbReference>
<dbReference type="OrthoDB" id="9762335at2"/>
<proteinExistence type="inferred from homology"/>
<accession>A0A5C4N3R7</accession>
<gene>
    <name evidence="5" type="ORF">FHG66_05620</name>
</gene>
<organism evidence="5 6">
    <name type="scientific">Rubellimicrobium rubrum</name>
    <dbReference type="NCBI Taxonomy" id="2585369"/>
    <lineage>
        <taxon>Bacteria</taxon>
        <taxon>Pseudomonadati</taxon>
        <taxon>Pseudomonadota</taxon>
        <taxon>Alphaproteobacteria</taxon>
        <taxon>Rhodobacterales</taxon>
        <taxon>Roseobacteraceae</taxon>
        <taxon>Rubellimicrobium</taxon>
    </lineage>
</organism>
<evidence type="ECO:0000256" key="1">
    <source>
        <dbReference type="ARBA" id="ARBA00008520"/>
    </source>
</evidence>
<dbReference type="InterPro" id="IPR006059">
    <property type="entry name" value="SBP"/>
</dbReference>
<dbReference type="Pfam" id="PF01547">
    <property type="entry name" value="SBP_bac_1"/>
    <property type="match status" value="1"/>
</dbReference>
<comment type="similarity">
    <text evidence="1">Belongs to the bacterial solute-binding protein 1 family.</text>
</comment>
<dbReference type="Proteomes" id="UP000305887">
    <property type="component" value="Unassembled WGS sequence"/>
</dbReference>
<dbReference type="AlphaFoldDB" id="A0A5C4N3R7"/>
<keyword evidence="6" id="KW-1185">Reference proteome</keyword>
<keyword evidence="2" id="KW-0813">Transport</keyword>
<dbReference type="EMBL" id="VDFU01000004">
    <property type="protein sequence ID" value="TNC51635.1"/>
    <property type="molecule type" value="Genomic_DNA"/>
</dbReference>
<dbReference type="PANTHER" id="PTHR30061:SF50">
    <property type="entry name" value="MALTOSE_MALTODEXTRIN-BINDING PERIPLASMIC PROTEIN"/>
    <property type="match status" value="1"/>
</dbReference>
<protein>
    <submittedName>
        <fullName evidence="5">ABC transporter substrate-binding protein</fullName>
    </submittedName>
</protein>
<reference evidence="5 6" key="1">
    <citation type="submission" date="2019-06" db="EMBL/GenBank/DDBJ databases">
        <title>YIM 131921 draft genome.</title>
        <authorList>
            <person name="Jiang L."/>
        </authorList>
    </citation>
    <scope>NUCLEOTIDE SEQUENCE [LARGE SCALE GENOMIC DNA]</scope>
    <source>
        <strain evidence="5 6">YIM 131921</strain>
    </source>
</reference>
<sequence length="408" mass="45001">MTQIQRFASRLAFGASALAFITTTASAGEITWWTPNFNEARARELLTRFQTEHPDVTVNLEITTTNGLPERILTTLQSGAAPDLIDVQHPWVNNYAQNGLVIPLDDVLEAREDYNEAALDYVTWDDQLWGIPYRIEAIAVLYNRGHFAAAGLDPDSPPKTWDELLTTARTLTEAGHSGFAITGGGEVGNTIFRSLPFVWMNGGDLLSEDGTTAVINSPEAVEAVKFWTDMYVEHGVSPTSTLENDGTANRRLFIADQVSMYQSGQFDIASIQTENPNIDIGAMMTPHPEGGEPAAILGGWSWVVPTTAENPEDAKTLIRWLAQPENMGFFTDTFPARTSAMELPRFDDPMLQVFGEMLPYGRPLPTHPQYAQMAQAYFDGIQRILIGEQTAQEAMDLAAEDIQALLDQ</sequence>
<evidence type="ECO:0000313" key="5">
    <source>
        <dbReference type="EMBL" id="TNC51635.1"/>
    </source>
</evidence>
<dbReference type="Gene3D" id="3.40.190.10">
    <property type="entry name" value="Periplasmic binding protein-like II"/>
    <property type="match status" value="2"/>
</dbReference>
<name>A0A5C4N3R7_9RHOB</name>
<dbReference type="GO" id="GO:0055052">
    <property type="term" value="C:ATP-binding cassette (ABC) transporter complex, substrate-binding subunit-containing"/>
    <property type="evidence" value="ECO:0007669"/>
    <property type="project" value="TreeGrafter"/>
</dbReference>
<dbReference type="GO" id="GO:0015768">
    <property type="term" value="P:maltose transport"/>
    <property type="evidence" value="ECO:0007669"/>
    <property type="project" value="TreeGrafter"/>
</dbReference>